<evidence type="ECO:0008006" key="3">
    <source>
        <dbReference type="Google" id="ProtNLM"/>
    </source>
</evidence>
<dbReference type="AlphaFoldDB" id="A0AAV2IBJ7"/>
<evidence type="ECO:0000313" key="2">
    <source>
        <dbReference type="Proteomes" id="UP001497497"/>
    </source>
</evidence>
<evidence type="ECO:0000313" key="1">
    <source>
        <dbReference type="EMBL" id="CAL1543020.1"/>
    </source>
</evidence>
<comment type="caution">
    <text evidence="1">The sequence shown here is derived from an EMBL/GenBank/DDBJ whole genome shotgun (WGS) entry which is preliminary data.</text>
</comment>
<dbReference type="PANTHER" id="PTHR38567:SF1">
    <property type="entry name" value="DUF4291 DOMAIN-CONTAINING PROTEIN"/>
    <property type="match status" value="1"/>
</dbReference>
<dbReference type="Pfam" id="PF14124">
    <property type="entry name" value="DUF4291"/>
    <property type="match status" value="1"/>
</dbReference>
<accession>A0AAV2IBJ7</accession>
<sequence>MASPTLPQEKDGTQSPQEKDVLASIIGLTQLTLDKADADNWELKTEYYVKQQKMWPTSGRHILAHYDAESVIVYQAFKASIATFAVTNQRFGGSSYSFERMSWIKTSFMWMMYRCGWGQKTNQERVLAIRVSRKGFDDILSKAYTIKKQKEEGLETKDIEVRLQWDPDHDSQGEKLTRKAIQLGLKGKTLLNFSGQYILNIKDITDFVNEQCSTLQKHGLSNLVTPLEQIYIPSDEKIVQHIDLEFYEQPTITG</sequence>
<dbReference type="InterPro" id="IPR025633">
    <property type="entry name" value="DUF4291"/>
</dbReference>
<gene>
    <name evidence="1" type="ORF">GSLYS_00016554001</name>
</gene>
<proteinExistence type="predicted"/>
<dbReference type="EMBL" id="CAXITT010000520">
    <property type="protein sequence ID" value="CAL1543020.1"/>
    <property type="molecule type" value="Genomic_DNA"/>
</dbReference>
<organism evidence="1 2">
    <name type="scientific">Lymnaea stagnalis</name>
    <name type="common">Great pond snail</name>
    <name type="synonym">Helix stagnalis</name>
    <dbReference type="NCBI Taxonomy" id="6523"/>
    <lineage>
        <taxon>Eukaryota</taxon>
        <taxon>Metazoa</taxon>
        <taxon>Spiralia</taxon>
        <taxon>Lophotrochozoa</taxon>
        <taxon>Mollusca</taxon>
        <taxon>Gastropoda</taxon>
        <taxon>Heterobranchia</taxon>
        <taxon>Euthyneura</taxon>
        <taxon>Panpulmonata</taxon>
        <taxon>Hygrophila</taxon>
        <taxon>Lymnaeoidea</taxon>
        <taxon>Lymnaeidae</taxon>
        <taxon>Lymnaea</taxon>
    </lineage>
</organism>
<dbReference type="Proteomes" id="UP001497497">
    <property type="component" value="Unassembled WGS sequence"/>
</dbReference>
<protein>
    <recommendedName>
        <fullName evidence="3">DUF4291 domain-containing protein</fullName>
    </recommendedName>
</protein>
<reference evidence="1 2" key="1">
    <citation type="submission" date="2024-04" db="EMBL/GenBank/DDBJ databases">
        <authorList>
            <consortium name="Genoscope - CEA"/>
            <person name="William W."/>
        </authorList>
    </citation>
    <scope>NUCLEOTIDE SEQUENCE [LARGE SCALE GENOMIC DNA]</scope>
</reference>
<dbReference type="PANTHER" id="PTHR38567">
    <property type="entry name" value="DUF4291 DOMAIN-CONTAINING PROTEIN"/>
    <property type="match status" value="1"/>
</dbReference>
<name>A0AAV2IBJ7_LYMST</name>
<keyword evidence="2" id="KW-1185">Reference proteome</keyword>